<dbReference type="Proteomes" id="UP001374579">
    <property type="component" value="Unassembled WGS sequence"/>
</dbReference>
<evidence type="ECO:0000313" key="5">
    <source>
        <dbReference type="Proteomes" id="UP001374579"/>
    </source>
</evidence>
<reference evidence="4 5" key="1">
    <citation type="submission" date="2024-02" db="EMBL/GenBank/DDBJ databases">
        <title>Chromosome-scale genome assembly of the rough periwinkle Littorina saxatilis.</title>
        <authorList>
            <person name="De Jode A."/>
            <person name="Faria R."/>
            <person name="Formenti G."/>
            <person name="Sims Y."/>
            <person name="Smith T.P."/>
            <person name="Tracey A."/>
            <person name="Wood J.M.D."/>
            <person name="Zagrodzka Z.B."/>
            <person name="Johannesson K."/>
            <person name="Butlin R.K."/>
            <person name="Leder E.H."/>
        </authorList>
    </citation>
    <scope>NUCLEOTIDE SEQUENCE [LARGE SCALE GENOMIC DNA]</scope>
    <source>
        <strain evidence="4">Snail1</strain>
        <tissue evidence="4">Muscle</tissue>
    </source>
</reference>
<organism evidence="4 5">
    <name type="scientific">Littorina saxatilis</name>
    <dbReference type="NCBI Taxonomy" id="31220"/>
    <lineage>
        <taxon>Eukaryota</taxon>
        <taxon>Metazoa</taxon>
        <taxon>Spiralia</taxon>
        <taxon>Lophotrochozoa</taxon>
        <taxon>Mollusca</taxon>
        <taxon>Gastropoda</taxon>
        <taxon>Caenogastropoda</taxon>
        <taxon>Littorinimorpha</taxon>
        <taxon>Littorinoidea</taxon>
        <taxon>Littorinidae</taxon>
        <taxon>Littorina</taxon>
    </lineage>
</organism>
<dbReference type="Gene3D" id="3.30.420.80">
    <property type="entry name" value="Ribosomal protein S11"/>
    <property type="match status" value="1"/>
</dbReference>
<evidence type="ECO:0000313" key="4">
    <source>
        <dbReference type="EMBL" id="KAK7115367.1"/>
    </source>
</evidence>
<evidence type="ECO:0000256" key="3">
    <source>
        <dbReference type="ARBA" id="ARBA00023274"/>
    </source>
</evidence>
<evidence type="ECO:0000256" key="2">
    <source>
        <dbReference type="ARBA" id="ARBA00022980"/>
    </source>
</evidence>
<accession>A0AAN9GNL7</accession>
<keyword evidence="5" id="KW-1185">Reference proteome</keyword>
<sequence>MLKSALTTLCKLHGRHALCQQLRDTSVVQRVQSIHATSCLQVLDKDSPGKKSAKKLREEESEIAAPPDVDLPLQDFKMESMFPSLETHSMLINGVRYDELPIIHIKATHNNTIITVTNGKGDPIAMESAGTVGFRNARKGTNIAAQAAAISLAEKAIKNGVELARICVRGIGPGRLPAIKGLQMSGITAVSITDNTRLPFNGSRPKKQRRL</sequence>
<comment type="similarity">
    <text evidence="1">Belongs to the universal ribosomal protein uS11 family.</text>
</comment>
<evidence type="ECO:0008006" key="6">
    <source>
        <dbReference type="Google" id="ProtNLM"/>
    </source>
</evidence>
<evidence type="ECO:0000256" key="1">
    <source>
        <dbReference type="ARBA" id="ARBA00006194"/>
    </source>
</evidence>
<keyword evidence="2" id="KW-0689">Ribosomal protein</keyword>
<dbReference type="InterPro" id="IPR001971">
    <property type="entry name" value="Ribosomal_uS11"/>
</dbReference>
<dbReference type="GO" id="GO:0005840">
    <property type="term" value="C:ribosome"/>
    <property type="evidence" value="ECO:0007669"/>
    <property type="project" value="UniProtKB-KW"/>
</dbReference>
<dbReference type="Pfam" id="PF00411">
    <property type="entry name" value="Ribosomal_S11"/>
    <property type="match status" value="1"/>
</dbReference>
<dbReference type="AlphaFoldDB" id="A0AAN9GNL7"/>
<dbReference type="GO" id="GO:1990904">
    <property type="term" value="C:ribonucleoprotein complex"/>
    <property type="evidence" value="ECO:0007669"/>
    <property type="project" value="UniProtKB-KW"/>
</dbReference>
<dbReference type="EMBL" id="JBAMIC010000001">
    <property type="protein sequence ID" value="KAK7115367.1"/>
    <property type="molecule type" value="Genomic_DNA"/>
</dbReference>
<dbReference type="NCBIfam" id="NF003698">
    <property type="entry name" value="PRK05309.1"/>
    <property type="match status" value="1"/>
</dbReference>
<dbReference type="PANTHER" id="PTHR11759">
    <property type="entry name" value="40S RIBOSOMAL PROTEIN S14/30S RIBOSOMAL PROTEIN S11"/>
    <property type="match status" value="1"/>
</dbReference>
<name>A0AAN9GNL7_9CAEN</name>
<dbReference type="InterPro" id="IPR036967">
    <property type="entry name" value="Ribosomal_uS11_sf"/>
</dbReference>
<comment type="caution">
    <text evidence="4">The sequence shown here is derived from an EMBL/GenBank/DDBJ whole genome shotgun (WGS) entry which is preliminary data.</text>
</comment>
<proteinExistence type="inferred from homology"/>
<dbReference type="SUPFAM" id="SSF53137">
    <property type="entry name" value="Translational machinery components"/>
    <property type="match status" value="1"/>
</dbReference>
<protein>
    <recommendedName>
        <fullName evidence="6">Ribosomal protein S11</fullName>
    </recommendedName>
</protein>
<keyword evidence="3" id="KW-0687">Ribonucleoprotein</keyword>
<dbReference type="GO" id="GO:0006412">
    <property type="term" value="P:translation"/>
    <property type="evidence" value="ECO:0007669"/>
    <property type="project" value="InterPro"/>
</dbReference>
<dbReference type="GO" id="GO:0003735">
    <property type="term" value="F:structural constituent of ribosome"/>
    <property type="evidence" value="ECO:0007669"/>
    <property type="project" value="InterPro"/>
</dbReference>
<gene>
    <name evidence="4" type="ORF">V1264_001245</name>
</gene>
<dbReference type="HAMAP" id="MF_01310">
    <property type="entry name" value="Ribosomal_uS11"/>
    <property type="match status" value="1"/>
</dbReference>